<keyword evidence="2" id="KW-1185">Reference proteome</keyword>
<dbReference type="Proteomes" id="UP000679179">
    <property type="component" value="Unassembled WGS sequence"/>
</dbReference>
<sequence>MDDRSIQKVADIMSIYSYKVDALIRLLTEKNLFSKDELNHMLNEVMNEAEEEPITDEYVIEALKDKVLLK</sequence>
<dbReference type="EMBL" id="BOPZ01000028">
    <property type="protein sequence ID" value="GIM30161.1"/>
    <property type="molecule type" value="Genomic_DNA"/>
</dbReference>
<dbReference type="AlphaFoldDB" id="A0A919S2I2"/>
<gene>
    <name evidence="1" type="ORF">CPJCM30710_28270</name>
</gene>
<evidence type="ECO:0000313" key="1">
    <source>
        <dbReference type="EMBL" id="GIM30161.1"/>
    </source>
</evidence>
<evidence type="ECO:0000313" key="2">
    <source>
        <dbReference type="Proteomes" id="UP000679179"/>
    </source>
</evidence>
<accession>A0A919S2I2</accession>
<comment type="caution">
    <text evidence="1">The sequence shown here is derived from an EMBL/GenBank/DDBJ whole genome shotgun (WGS) entry which is preliminary data.</text>
</comment>
<organism evidence="1 2">
    <name type="scientific">Clostridium polyendosporum</name>
    <dbReference type="NCBI Taxonomy" id="69208"/>
    <lineage>
        <taxon>Bacteria</taxon>
        <taxon>Bacillati</taxon>
        <taxon>Bacillota</taxon>
        <taxon>Clostridia</taxon>
        <taxon>Eubacteriales</taxon>
        <taxon>Clostridiaceae</taxon>
        <taxon>Clostridium</taxon>
    </lineage>
</organism>
<proteinExistence type="predicted"/>
<reference evidence="1" key="1">
    <citation type="submission" date="2021-03" db="EMBL/GenBank/DDBJ databases">
        <title>Taxonomic study of Clostridium polyendosporum from meadow-gley soil under rice.</title>
        <authorList>
            <person name="Kobayashi H."/>
            <person name="Tanizawa Y."/>
            <person name="Yagura M."/>
        </authorList>
    </citation>
    <scope>NUCLEOTIDE SEQUENCE</scope>
    <source>
        <strain evidence="1">JCM 30710</strain>
    </source>
</reference>
<dbReference type="RefSeq" id="WP_212904840.1">
    <property type="nucleotide sequence ID" value="NZ_BOPZ01000028.1"/>
</dbReference>
<name>A0A919S2I2_9CLOT</name>
<protein>
    <submittedName>
        <fullName evidence="1">Uncharacterized protein</fullName>
    </submittedName>
</protein>